<sequence>MHYRRRIEAKKFIVANWDFLPISSNPGQIWPNRMLRLTGLCSSCHVLPTYQVSSSNLSCGRRIGDLSKIEGFVPVFRT</sequence>
<evidence type="ECO:0000313" key="2">
    <source>
        <dbReference type="Proteomes" id="UP000238479"/>
    </source>
</evidence>
<dbReference type="Gramene" id="PRQ37383">
    <property type="protein sequence ID" value="PRQ37383"/>
    <property type="gene ID" value="RchiOBHm_Chr4g0401941"/>
</dbReference>
<comment type="caution">
    <text evidence="1">The sequence shown here is derived from an EMBL/GenBank/DDBJ whole genome shotgun (WGS) entry which is preliminary data.</text>
</comment>
<reference evidence="1 2" key="1">
    <citation type="journal article" date="2018" name="Nat. Genet.">
        <title>The Rosa genome provides new insights in the design of modern roses.</title>
        <authorList>
            <person name="Bendahmane M."/>
        </authorList>
    </citation>
    <scope>NUCLEOTIDE SEQUENCE [LARGE SCALE GENOMIC DNA]</scope>
    <source>
        <strain evidence="2">cv. Old Blush</strain>
    </source>
</reference>
<organism evidence="1 2">
    <name type="scientific">Rosa chinensis</name>
    <name type="common">China rose</name>
    <dbReference type="NCBI Taxonomy" id="74649"/>
    <lineage>
        <taxon>Eukaryota</taxon>
        <taxon>Viridiplantae</taxon>
        <taxon>Streptophyta</taxon>
        <taxon>Embryophyta</taxon>
        <taxon>Tracheophyta</taxon>
        <taxon>Spermatophyta</taxon>
        <taxon>Magnoliopsida</taxon>
        <taxon>eudicotyledons</taxon>
        <taxon>Gunneridae</taxon>
        <taxon>Pentapetalae</taxon>
        <taxon>rosids</taxon>
        <taxon>fabids</taxon>
        <taxon>Rosales</taxon>
        <taxon>Rosaceae</taxon>
        <taxon>Rosoideae</taxon>
        <taxon>Rosoideae incertae sedis</taxon>
        <taxon>Rosa</taxon>
    </lineage>
</organism>
<name>A0A2P6QT69_ROSCH</name>
<dbReference type="AlphaFoldDB" id="A0A2P6QT69"/>
<proteinExistence type="predicted"/>
<keyword evidence="2" id="KW-1185">Reference proteome</keyword>
<dbReference type="EMBL" id="PDCK01000042">
    <property type="protein sequence ID" value="PRQ37383.1"/>
    <property type="molecule type" value="Genomic_DNA"/>
</dbReference>
<dbReference type="Proteomes" id="UP000238479">
    <property type="component" value="Chromosome 4"/>
</dbReference>
<accession>A0A2P6QT69</accession>
<gene>
    <name evidence="1" type="ORF">RchiOBHm_Chr4g0401941</name>
</gene>
<evidence type="ECO:0000313" key="1">
    <source>
        <dbReference type="EMBL" id="PRQ37383.1"/>
    </source>
</evidence>
<protein>
    <submittedName>
        <fullName evidence="1">Uncharacterized protein</fullName>
    </submittedName>
</protein>